<evidence type="ECO:0000256" key="2">
    <source>
        <dbReference type="ARBA" id="ARBA00022448"/>
    </source>
</evidence>
<feature type="signal peptide" evidence="4">
    <location>
        <begin position="1"/>
        <end position="21"/>
    </location>
</feature>
<reference evidence="6" key="1">
    <citation type="submission" date="2016-10" db="EMBL/GenBank/DDBJ databases">
        <authorList>
            <person name="Varghese N."/>
            <person name="Submissions S."/>
        </authorList>
    </citation>
    <scope>NUCLEOTIDE SEQUENCE [LARGE SCALE GENOMIC DNA]</scope>
    <source>
        <strain evidence="6">CGMCC 4.3568</strain>
    </source>
</reference>
<dbReference type="PROSITE" id="PS51257">
    <property type="entry name" value="PROKAR_LIPOPROTEIN"/>
    <property type="match status" value="1"/>
</dbReference>
<feature type="chain" id="PRO_5038894428" evidence="4">
    <location>
        <begin position="22"/>
        <end position="417"/>
    </location>
</feature>
<dbReference type="RefSeq" id="WP_091669991.1">
    <property type="nucleotide sequence ID" value="NZ_FOKG01000002.1"/>
</dbReference>
<keyword evidence="2" id="KW-0813">Transport</keyword>
<evidence type="ECO:0000256" key="1">
    <source>
        <dbReference type="ARBA" id="ARBA00008520"/>
    </source>
</evidence>
<dbReference type="OrthoDB" id="9795467at2"/>
<gene>
    <name evidence="5" type="ORF">SAMN05216266_10260</name>
</gene>
<evidence type="ECO:0000313" key="6">
    <source>
        <dbReference type="Proteomes" id="UP000243799"/>
    </source>
</evidence>
<dbReference type="PROSITE" id="PS01037">
    <property type="entry name" value="SBP_BACTERIAL_1"/>
    <property type="match status" value="1"/>
</dbReference>
<dbReference type="GO" id="GO:0055085">
    <property type="term" value="P:transmembrane transport"/>
    <property type="evidence" value="ECO:0007669"/>
    <property type="project" value="InterPro"/>
</dbReference>
<dbReference type="AlphaFoldDB" id="A0A1I0WN06"/>
<dbReference type="EMBL" id="FOKG01000002">
    <property type="protein sequence ID" value="SFA89588.1"/>
    <property type="molecule type" value="Genomic_DNA"/>
</dbReference>
<name>A0A1I0WN06_9PSEU</name>
<evidence type="ECO:0000256" key="4">
    <source>
        <dbReference type="SAM" id="SignalP"/>
    </source>
</evidence>
<evidence type="ECO:0000256" key="3">
    <source>
        <dbReference type="ARBA" id="ARBA00022729"/>
    </source>
</evidence>
<dbReference type="STRING" id="490629.SAMN05216266_10260"/>
<accession>A0A1I0WN06</accession>
<dbReference type="PANTHER" id="PTHR43649">
    <property type="entry name" value="ARABINOSE-BINDING PROTEIN-RELATED"/>
    <property type="match status" value="1"/>
</dbReference>
<evidence type="ECO:0000313" key="5">
    <source>
        <dbReference type="EMBL" id="SFA89588.1"/>
    </source>
</evidence>
<dbReference type="PANTHER" id="PTHR43649:SF30">
    <property type="entry name" value="ABC TRANSPORTER SUBSTRATE-BINDING PROTEIN"/>
    <property type="match status" value="1"/>
</dbReference>
<protein>
    <submittedName>
        <fullName evidence="5">Carbohydrate ABC transporter substrate-binding protein, CUT1 family</fullName>
    </submittedName>
</protein>
<dbReference type="SUPFAM" id="SSF53850">
    <property type="entry name" value="Periplasmic binding protein-like II"/>
    <property type="match status" value="1"/>
</dbReference>
<dbReference type="Pfam" id="PF13416">
    <property type="entry name" value="SBP_bac_8"/>
    <property type="match status" value="1"/>
</dbReference>
<dbReference type="Proteomes" id="UP000243799">
    <property type="component" value="Unassembled WGS sequence"/>
</dbReference>
<dbReference type="Gene3D" id="3.40.190.10">
    <property type="entry name" value="Periplasmic binding protein-like II"/>
    <property type="match status" value="1"/>
</dbReference>
<organism evidence="5 6">
    <name type="scientific">Amycolatopsis marina</name>
    <dbReference type="NCBI Taxonomy" id="490629"/>
    <lineage>
        <taxon>Bacteria</taxon>
        <taxon>Bacillati</taxon>
        <taxon>Actinomycetota</taxon>
        <taxon>Actinomycetes</taxon>
        <taxon>Pseudonocardiales</taxon>
        <taxon>Pseudonocardiaceae</taxon>
        <taxon>Amycolatopsis</taxon>
    </lineage>
</organism>
<sequence>MRVRRSKRVVLTALFAGTALAVAGCGTAGGGEDGGQNLKLVVAQYTEDTKPYWDGLIEKFENEHPGASIDLQVIDWGNLQSQVNTMIQTQQIPDILNINLFADYAESDLLYRADELMSPEQLEDFLPTFAENASYNGEQYAFPFVGTVNGLYYNKTIFAEAGIEKPPATWEEFLTAAEKIKALPGDYVPYALALGTEGGHYEFGTWARSNGGGWMTGEDWTINDPRNVETLEFLKTLTNRGFTQANPGQTNRADGTWPLFAQGKAAMVYGSFGTRAFMEPVRKAGIDFGISTHPTQHGAEPATHGVQDYLMAFRKDGNQQLVSDFLAYFYQPGNYVEYLRTEGLLPTTSSAAEQFAQDPETAEFVDLIPQARFDPTSEPVWAQLSGTMGSQLGTGVNSDAQPRKLLTSFQDIAEAAN</sequence>
<keyword evidence="3 4" id="KW-0732">Signal</keyword>
<dbReference type="InterPro" id="IPR050490">
    <property type="entry name" value="Bact_solute-bd_prot1"/>
</dbReference>
<keyword evidence="6" id="KW-1185">Reference proteome</keyword>
<dbReference type="InterPro" id="IPR006061">
    <property type="entry name" value="SBP_1_CS"/>
</dbReference>
<dbReference type="InterPro" id="IPR006059">
    <property type="entry name" value="SBP"/>
</dbReference>
<proteinExistence type="inferred from homology"/>
<comment type="similarity">
    <text evidence="1">Belongs to the bacterial solute-binding protein 1 family.</text>
</comment>